<dbReference type="Proteomes" id="UP001596156">
    <property type="component" value="Unassembled WGS sequence"/>
</dbReference>
<dbReference type="RefSeq" id="WP_344645022.1">
    <property type="nucleotide sequence ID" value="NZ_BAAASS010000012.1"/>
</dbReference>
<protein>
    <submittedName>
        <fullName evidence="5">LysR family transcriptional regulator</fullName>
    </submittedName>
</protein>
<gene>
    <name evidence="5" type="ORF">ACFPN6_04735</name>
</gene>
<dbReference type="EMBL" id="JBHSKL010000004">
    <property type="protein sequence ID" value="MFC5223920.1"/>
    <property type="molecule type" value="Genomic_DNA"/>
</dbReference>
<evidence type="ECO:0000256" key="2">
    <source>
        <dbReference type="ARBA" id="ARBA00023015"/>
    </source>
</evidence>
<evidence type="ECO:0000256" key="3">
    <source>
        <dbReference type="ARBA" id="ARBA00023163"/>
    </source>
</evidence>
<evidence type="ECO:0000313" key="5">
    <source>
        <dbReference type="EMBL" id="MFC5223920.1"/>
    </source>
</evidence>
<comment type="similarity">
    <text evidence="1">Belongs to the LysR transcriptional regulatory family.</text>
</comment>
<dbReference type="InterPro" id="IPR036388">
    <property type="entry name" value="WH-like_DNA-bd_sf"/>
</dbReference>
<proteinExistence type="inferred from homology"/>
<name>A0ABW0D4A6_STRFI</name>
<comment type="caution">
    <text evidence="5">The sequence shown here is derived from an EMBL/GenBank/DDBJ whole genome shotgun (WGS) entry which is preliminary data.</text>
</comment>
<dbReference type="PANTHER" id="PTHR30126:SF100">
    <property type="entry name" value="LYSR-FAMILY TRANSCRIPTIONAL REGULATOR"/>
    <property type="match status" value="1"/>
</dbReference>
<evidence type="ECO:0000259" key="4">
    <source>
        <dbReference type="PROSITE" id="PS50931"/>
    </source>
</evidence>
<organism evidence="5 6">
    <name type="scientific">Streptomyces fimbriatus</name>
    <dbReference type="NCBI Taxonomy" id="68197"/>
    <lineage>
        <taxon>Bacteria</taxon>
        <taxon>Bacillati</taxon>
        <taxon>Actinomycetota</taxon>
        <taxon>Actinomycetes</taxon>
        <taxon>Kitasatosporales</taxon>
        <taxon>Streptomycetaceae</taxon>
        <taxon>Streptomyces</taxon>
    </lineage>
</organism>
<dbReference type="SUPFAM" id="SSF46785">
    <property type="entry name" value="Winged helix' DNA-binding domain"/>
    <property type="match status" value="1"/>
</dbReference>
<dbReference type="PRINTS" id="PR00039">
    <property type="entry name" value="HTHLYSR"/>
</dbReference>
<accession>A0ABW0D4A6</accession>
<evidence type="ECO:0000313" key="6">
    <source>
        <dbReference type="Proteomes" id="UP001596156"/>
    </source>
</evidence>
<evidence type="ECO:0000256" key="1">
    <source>
        <dbReference type="ARBA" id="ARBA00009437"/>
    </source>
</evidence>
<dbReference type="PROSITE" id="PS50931">
    <property type="entry name" value="HTH_LYSR"/>
    <property type="match status" value="1"/>
</dbReference>
<dbReference type="PANTHER" id="PTHR30126">
    <property type="entry name" value="HTH-TYPE TRANSCRIPTIONAL REGULATOR"/>
    <property type="match status" value="1"/>
</dbReference>
<dbReference type="Pfam" id="PF00126">
    <property type="entry name" value="HTH_1"/>
    <property type="match status" value="1"/>
</dbReference>
<keyword evidence="2" id="KW-0805">Transcription regulation</keyword>
<keyword evidence="6" id="KW-1185">Reference proteome</keyword>
<keyword evidence="3" id="KW-0804">Transcription</keyword>
<dbReference type="InterPro" id="IPR036390">
    <property type="entry name" value="WH_DNA-bd_sf"/>
</dbReference>
<dbReference type="InterPro" id="IPR000847">
    <property type="entry name" value="LysR_HTH_N"/>
</dbReference>
<reference evidence="6" key="1">
    <citation type="journal article" date="2019" name="Int. J. Syst. Evol. Microbiol.">
        <title>The Global Catalogue of Microorganisms (GCM) 10K type strain sequencing project: providing services to taxonomists for standard genome sequencing and annotation.</title>
        <authorList>
            <consortium name="The Broad Institute Genomics Platform"/>
            <consortium name="The Broad Institute Genome Sequencing Center for Infectious Disease"/>
            <person name="Wu L."/>
            <person name="Ma J."/>
        </authorList>
    </citation>
    <scope>NUCLEOTIDE SEQUENCE [LARGE SCALE GENOMIC DNA]</scope>
    <source>
        <strain evidence="6">CCM 8479</strain>
    </source>
</reference>
<feature type="domain" description="HTH lysR-type" evidence="4">
    <location>
        <begin position="1"/>
        <end position="56"/>
    </location>
</feature>
<dbReference type="Gene3D" id="1.10.10.10">
    <property type="entry name" value="Winged helix-like DNA-binding domain superfamily/Winged helix DNA-binding domain"/>
    <property type="match status" value="1"/>
</dbReference>
<sequence length="56" mass="6094">MELRLLVTFEKVATVLNFTRAAAELTYAQSSVTGQIRSLESSLGTELFDRWAAGSG</sequence>